<dbReference type="Proteomes" id="UP000324832">
    <property type="component" value="Unassembled WGS sequence"/>
</dbReference>
<dbReference type="InterPro" id="IPR018170">
    <property type="entry name" value="Aldo/ket_reductase_CS"/>
</dbReference>
<dbReference type="InterPro" id="IPR020471">
    <property type="entry name" value="AKR"/>
</dbReference>
<dbReference type="Gene3D" id="3.20.20.100">
    <property type="entry name" value="NADP-dependent oxidoreductase domain"/>
    <property type="match status" value="2"/>
</dbReference>
<protein>
    <recommendedName>
        <fullName evidence="1">NADP-dependent oxidoreductase domain-containing protein</fullName>
    </recommendedName>
</protein>
<dbReference type="Pfam" id="PF00248">
    <property type="entry name" value="Aldo_ket_red"/>
    <property type="match status" value="2"/>
</dbReference>
<dbReference type="PANTHER" id="PTHR43827">
    <property type="entry name" value="2,5-DIKETO-D-GLUCONIC ACID REDUCTASE"/>
    <property type="match status" value="1"/>
</dbReference>
<keyword evidence="3" id="KW-1185">Reference proteome</keyword>
<dbReference type="EMBL" id="FZQP02002703">
    <property type="protein sequence ID" value="VVC96388.1"/>
    <property type="molecule type" value="Genomic_DNA"/>
</dbReference>
<evidence type="ECO:0000313" key="3">
    <source>
        <dbReference type="Proteomes" id="UP000324832"/>
    </source>
</evidence>
<feature type="domain" description="NADP-dependent oxidoreductase" evidence="1">
    <location>
        <begin position="62"/>
        <end position="111"/>
    </location>
</feature>
<dbReference type="AlphaFoldDB" id="A0A5E4QDL9"/>
<dbReference type="InterPro" id="IPR023210">
    <property type="entry name" value="NADP_OxRdtase_dom"/>
</dbReference>
<proteinExistence type="predicted"/>
<dbReference type="PROSITE" id="PS00798">
    <property type="entry name" value="ALDOKETO_REDUCTASE_1"/>
    <property type="match status" value="1"/>
</dbReference>
<dbReference type="GO" id="GO:0016616">
    <property type="term" value="F:oxidoreductase activity, acting on the CH-OH group of donors, NAD or NADP as acceptor"/>
    <property type="evidence" value="ECO:0007669"/>
    <property type="project" value="UniProtKB-ARBA"/>
</dbReference>
<organism evidence="2 3">
    <name type="scientific">Leptidea sinapis</name>
    <dbReference type="NCBI Taxonomy" id="189913"/>
    <lineage>
        <taxon>Eukaryota</taxon>
        <taxon>Metazoa</taxon>
        <taxon>Ecdysozoa</taxon>
        <taxon>Arthropoda</taxon>
        <taxon>Hexapoda</taxon>
        <taxon>Insecta</taxon>
        <taxon>Pterygota</taxon>
        <taxon>Neoptera</taxon>
        <taxon>Endopterygota</taxon>
        <taxon>Lepidoptera</taxon>
        <taxon>Glossata</taxon>
        <taxon>Ditrysia</taxon>
        <taxon>Papilionoidea</taxon>
        <taxon>Pieridae</taxon>
        <taxon>Dismorphiinae</taxon>
        <taxon>Leptidea</taxon>
    </lineage>
</organism>
<gene>
    <name evidence="2" type="ORF">LSINAPIS_LOCUS7908</name>
</gene>
<name>A0A5E4QDL9_9NEOP</name>
<dbReference type="PROSITE" id="PS00063">
    <property type="entry name" value="ALDOKETO_REDUCTASE_3"/>
    <property type="match status" value="1"/>
</dbReference>
<evidence type="ECO:0000313" key="2">
    <source>
        <dbReference type="EMBL" id="VVC96388.1"/>
    </source>
</evidence>
<evidence type="ECO:0000259" key="1">
    <source>
        <dbReference type="Pfam" id="PF00248"/>
    </source>
</evidence>
<sequence length="237" mass="27029">MSSMFKRTVVNRKVGTFGDLLFMPTKESHPKPDRHLMRRHLPSCWSSSVGSKRNPQPGQFRQAVEWGIEAGYRHIDTASMYKNEVEVGEGIANKINQGLVTRKDLFITTKISPTLTQHKLVDYCKSVSVVPVAYTPLGLLSDARPEFIGKDTIKNDPRLDALANKYKKTKAQIALKYLVQRNIVVIPKSFTKSRIEENLNLFDFELNEQEMALVDSFNIDHRCVPATSFAKYKNYSF</sequence>
<dbReference type="PANTHER" id="PTHR43827:SF14">
    <property type="entry name" value="NADP-DEPENDENT OXIDOREDUCTASE DOMAIN-CONTAINING PROTEIN"/>
    <property type="match status" value="1"/>
</dbReference>
<reference evidence="2 3" key="1">
    <citation type="submission" date="2017-07" db="EMBL/GenBank/DDBJ databases">
        <authorList>
            <person name="Talla V."/>
            <person name="Backstrom N."/>
        </authorList>
    </citation>
    <scope>NUCLEOTIDE SEQUENCE [LARGE SCALE GENOMIC DNA]</scope>
</reference>
<dbReference type="SUPFAM" id="SSF51430">
    <property type="entry name" value="NAD(P)-linked oxidoreductase"/>
    <property type="match status" value="1"/>
</dbReference>
<dbReference type="InterPro" id="IPR036812">
    <property type="entry name" value="NAD(P)_OxRdtase_dom_sf"/>
</dbReference>
<feature type="domain" description="NADP-dependent oxidoreductase" evidence="1">
    <location>
        <begin position="116"/>
        <end position="218"/>
    </location>
</feature>
<accession>A0A5E4QDL9</accession>